<evidence type="ECO:0000313" key="1">
    <source>
        <dbReference type="EMBL" id="ELY88348.1"/>
    </source>
</evidence>
<accession>L9ZT35</accession>
<comment type="caution">
    <text evidence="1">The sequence shown here is derived from an EMBL/GenBank/DDBJ whole genome shotgun (WGS) entry which is preliminary data.</text>
</comment>
<dbReference type="EMBL" id="AOIL01000051">
    <property type="protein sequence ID" value="ELY88348.1"/>
    <property type="molecule type" value="Genomic_DNA"/>
</dbReference>
<dbReference type="STRING" id="1230458.C484_15582"/>
<dbReference type="PATRIC" id="fig|1230458.4.peg.3152"/>
<evidence type="ECO:0000313" key="2">
    <source>
        <dbReference type="Proteomes" id="UP000011648"/>
    </source>
</evidence>
<dbReference type="Proteomes" id="UP000011648">
    <property type="component" value="Unassembled WGS sequence"/>
</dbReference>
<protein>
    <submittedName>
        <fullName evidence="1">Major facilitator superfamily protein</fullName>
    </submittedName>
</protein>
<dbReference type="AlphaFoldDB" id="L9ZT35"/>
<gene>
    <name evidence="1" type="ORF">C484_15582</name>
</gene>
<name>L9ZT35_9EURY</name>
<organism evidence="1 2">
    <name type="scientific">Natrialba taiwanensis DSM 12281</name>
    <dbReference type="NCBI Taxonomy" id="1230458"/>
    <lineage>
        <taxon>Archaea</taxon>
        <taxon>Methanobacteriati</taxon>
        <taxon>Methanobacteriota</taxon>
        <taxon>Stenosarchaea group</taxon>
        <taxon>Halobacteria</taxon>
        <taxon>Halobacteriales</taxon>
        <taxon>Natrialbaceae</taxon>
        <taxon>Natrialba</taxon>
    </lineage>
</organism>
<sequence length="43" mass="4496">MYAACAIMPLVAGGILLAGIYRETGALLPATREQSRASESLDD</sequence>
<keyword evidence="2" id="KW-1185">Reference proteome</keyword>
<reference evidence="1 2" key="1">
    <citation type="journal article" date="2014" name="PLoS Genet.">
        <title>Phylogenetically driven sequencing of extremely halophilic archaea reveals strategies for static and dynamic osmo-response.</title>
        <authorList>
            <person name="Becker E.A."/>
            <person name="Seitzer P.M."/>
            <person name="Tritt A."/>
            <person name="Larsen D."/>
            <person name="Krusor M."/>
            <person name="Yao A.I."/>
            <person name="Wu D."/>
            <person name="Madern D."/>
            <person name="Eisen J.A."/>
            <person name="Darling A.E."/>
            <person name="Facciotti M.T."/>
        </authorList>
    </citation>
    <scope>NUCLEOTIDE SEQUENCE [LARGE SCALE GENOMIC DNA]</scope>
    <source>
        <strain evidence="1 2">DSM 12281</strain>
    </source>
</reference>
<proteinExistence type="predicted"/>